<dbReference type="PATRIC" id="fig|453.4.peg.1685"/>
<evidence type="ECO:0000313" key="3">
    <source>
        <dbReference type="Proteomes" id="UP000054698"/>
    </source>
</evidence>
<sequence length="226" mass="25607">MYPQAFGLKNESDEWTKIKKTLYKSGGFGHPTLSPVFDKKGNVATSTDTKCCYFGGEINYKDGKWVVDNNSGRFGIINLDENKLQNALNIVSNSIRNLTKYRVDVNLMTIGSTYLKSYYIQWTKGKSNLESSIKLLEDYANGNSVGSYLKLRFFRDGSKDLTLVKEIIQKAKECKIETVEELIASFTEKEDIHHFDGGLQRRLKFISGQCGLELSKHSDPLSFLNN</sequence>
<evidence type="ECO:0000259" key="1">
    <source>
        <dbReference type="Pfam" id="PF18493"/>
    </source>
</evidence>
<dbReference type="STRING" id="453.Lfee_1537"/>
<dbReference type="InterPro" id="IPR041234">
    <property type="entry name" value="RavJ-like_C"/>
</dbReference>
<name>A0A0W0TNL6_9GAMM</name>
<accession>A0A0W0TNL6</accession>
<feature type="domain" description="RavJ-like C-terminal" evidence="1">
    <location>
        <begin position="117"/>
        <end position="206"/>
    </location>
</feature>
<dbReference type="OrthoDB" id="5654449at2"/>
<dbReference type="Pfam" id="PF18493">
    <property type="entry name" value="DUF5617"/>
    <property type="match status" value="1"/>
</dbReference>
<protein>
    <recommendedName>
        <fullName evidence="1">RavJ-like C-terminal domain-containing protein</fullName>
    </recommendedName>
</protein>
<organism evidence="2 3">
    <name type="scientific">Legionella feeleii</name>
    <dbReference type="NCBI Taxonomy" id="453"/>
    <lineage>
        <taxon>Bacteria</taxon>
        <taxon>Pseudomonadati</taxon>
        <taxon>Pseudomonadota</taxon>
        <taxon>Gammaproteobacteria</taxon>
        <taxon>Legionellales</taxon>
        <taxon>Legionellaceae</taxon>
        <taxon>Legionella</taxon>
    </lineage>
</organism>
<comment type="caution">
    <text evidence="2">The sequence shown here is derived from an EMBL/GenBank/DDBJ whole genome shotgun (WGS) entry which is preliminary data.</text>
</comment>
<evidence type="ECO:0000313" key="2">
    <source>
        <dbReference type="EMBL" id="KTC97183.1"/>
    </source>
</evidence>
<keyword evidence="3" id="KW-1185">Reference proteome</keyword>
<proteinExistence type="predicted"/>
<gene>
    <name evidence="2" type="ORF">Lfee_1537</name>
</gene>
<dbReference type="RefSeq" id="WP_058445506.1">
    <property type="nucleotide sequence ID" value="NZ_CAAAHT010000058.1"/>
</dbReference>
<dbReference type="Proteomes" id="UP000054698">
    <property type="component" value="Unassembled WGS sequence"/>
</dbReference>
<reference evidence="2 3" key="1">
    <citation type="submission" date="2015-11" db="EMBL/GenBank/DDBJ databases">
        <title>Genomic analysis of 38 Legionella species identifies large and diverse effector repertoires.</title>
        <authorList>
            <person name="Burstein D."/>
            <person name="Amaro F."/>
            <person name="Zusman T."/>
            <person name="Lifshitz Z."/>
            <person name="Cohen O."/>
            <person name="Gilbert J.A."/>
            <person name="Pupko T."/>
            <person name="Shuman H.A."/>
            <person name="Segal G."/>
        </authorList>
    </citation>
    <scope>NUCLEOTIDE SEQUENCE [LARGE SCALE GENOMIC DNA]</scope>
    <source>
        <strain evidence="2 3">WO-44C</strain>
    </source>
</reference>
<dbReference type="AlphaFoldDB" id="A0A0W0TNL6"/>
<dbReference type="EMBL" id="LNYB01000079">
    <property type="protein sequence ID" value="KTC97183.1"/>
    <property type="molecule type" value="Genomic_DNA"/>
</dbReference>